<dbReference type="OrthoDB" id="10554195at2759"/>
<keyword evidence="4" id="KW-1185">Reference proteome</keyword>
<reference evidence="3" key="2">
    <citation type="submission" date="2024-04" db="EMBL/GenBank/DDBJ databases">
        <authorList>
            <person name="Chen Y."/>
            <person name="Shah S."/>
            <person name="Dougan E. K."/>
            <person name="Thang M."/>
            <person name="Chan C."/>
        </authorList>
    </citation>
    <scope>NUCLEOTIDE SEQUENCE [LARGE SCALE GENOMIC DNA]</scope>
</reference>
<gene>
    <name evidence="2" type="ORF">C1SCF055_LOCUS44583</name>
</gene>
<evidence type="ECO:0000313" key="3">
    <source>
        <dbReference type="EMBL" id="CAL1173516.1"/>
    </source>
</evidence>
<name>A0A9P1GST0_9DINO</name>
<dbReference type="EMBL" id="CAMXCT030006791">
    <property type="protein sequence ID" value="CAL4807453.1"/>
    <property type="molecule type" value="Genomic_DNA"/>
</dbReference>
<dbReference type="EMBL" id="CAMXCT010006791">
    <property type="protein sequence ID" value="CAI4020141.1"/>
    <property type="molecule type" value="Genomic_DNA"/>
</dbReference>
<organism evidence="2">
    <name type="scientific">Cladocopium goreaui</name>
    <dbReference type="NCBI Taxonomy" id="2562237"/>
    <lineage>
        <taxon>Eukaryota</taxon>
        <taxon>Sar</taxon>
        <taxon>Alveolata</taxon>
        <taxon>Dinophyceae</taxon>
        <taxon>Suessiales</taxon>
        <taxon>Symbiodiniaceae</taxon>
        <taxon>Cladocopium</taxon>
    </lineage>
</organism>
<feature type="region of interest" description="Disordered" evidence="1">
    <location>
        <begin position="157"/>
        <end position="196"/>
    </location>
</feature>
<evidence type="ECO:0000313" key="2">
    <source>
        <dbReference type="EMBL" id="CAI4020141.1"/>
    </source>
</evidence>
<dbReference type="AlphaFoldDB" id="A0A9P1GST0"/>
<reference evidence="2" key="1">
    <citation type="submission" date="2022-10" db="EMBL/GenBank/DDBJ databases">
        <authorList>
            <person name="Chen Y."/>
            <person name="Dougan E. K."/>
            <person name="Chan C."/>
            <person name="Rhodes N."/>
            <person name="Thang M."/>
        </authorList>
    </citation>
    <scope>NUCLEOTIDE SEQUENCE</scope>
</reference>
<evidence type="ECO:0000313" key="4">
    <source>
        <dbReference type="Proteomes" id="UP001152797"/>
    </source>
</evidence>
<dbReference type="EMBL" id="CAMXCT020006791">
    <property type="protein sequence ID" value="CAL1173516.1"/>
    <property type="molecule type" value="Genomic_DNA"/>
</dbReference>
<comment type="caution">
    <text evidence="2">The sequence shown here is derived from an EMBL/GenBank/DDBJ whole genome shotgun (WGS) entry which is preliminary data.</text>
</comment>
<evidence type="ECO:0000256" key="1">
    <source>
        <dbReference type="SAM" id="MobiDB-lite"/>
    </source>
</evidence>
<accession>A0A9P1GST0</accession>
<protein>
    <submittedName>
        <fullName evidence="2">Uncharacterized protein</fullName>
    </submittedName>
</protein>
<dbReference type="Proteomes" id="UP001152797">
    <property type="component" value="Unassembled WGS sequence"/>
</dbReference>
<sequence>MFRDLKGMDVEYIVNDVARDGKKIWESRAQDVEGSQLFQAVLLQLAQYPDVTAFSSLSELERKAFTARGKETLENIKWSLTRSQVLAKVLLQMCSSNSLGQDAELLDALCQNASMIEYECLSRDRPNTASAKLDLTWQRDMSISPKDVNLGFSVKIKPDTTTTKDSGDRTSETSVVQRSRNEQGKQDGQSTSSGSFGGTWPEKILLSFDNMLYLMEQEKMVAKTRLEAKYVQGMCMSLEAFLEMATRKKKQERWRSRKMPKSMHEIEASMRELGIETCDQMQEMILKSDMPAAWKGPLIAFLFVWRCAASA</sequence>
<proteinExistence type="predicted"/>